<feature type="transmembrane region" description="Helical" evidence="1">
    <location>
        <begin position="60"/>
        <end position="77"/>
    </location>
</feature>
<reference evidence="2 3" key="1">
    <citation type="submission" date="2022-06" db="EMBL/GenBank/DDBJ databases">
        <title>Genomic Encyclopedia of Archaeal and Bacterial Type Strains, Phase II (KMG-II): from individual species to whole genera.</title>
        <authorList>
            <person name="Goeker M."/>
        </authorList>
    </citation>
    <scope>NUCLEOTIDE SEQUENCE [LARGE SCALE GENOMIC DNA]</scope>
    <source>
        <strain evidence="2 3">DSM 40477</strain>
    </source>
</reference>
<keyword evidence="1" id="KW-0812">Transmembrane</keyword>
<gene>
    <name evidence="2" type="ORF">LX15_001270</name>
</gene>
<feature type="transmembrane region" description="Helical" evidence="1">
    <location>
        <begin position="89"/>
        <end position="110"/>
    </location>
</feature>
<evidence type="ECO:0000256" key="1">
    <source>
        <dbReference type="SAM" id="Phobius"/>
    </source>
</evidence>
<name>A0ABT1HQ46_STRSD</name>
<proteinExistence type="predicted"/>
<dbReference type="EMBL" id="JAMTCP010000004">
    <property type="protein sequence ID" value="MCP2257585.1"/>
    <property type="molecule type" value="Genomic_DNA"/>
</dbReference>
<sequence>MPLLTVAAAALVPWLVVLAVTLPSTVVARRWDVAWVGLDCALALGLGVTAWLWRRSDRRAGLVAVATATLTCVDAWFDVCTSPTSSEMAAALAMAVLVELPLAVFCMALATNSSRTAQ</sequence>
<dbReference type="Proteomes" id="UP001205311">
    <property type="component" value="Unassembled WGS sequence"/>
</dbReference>
<protein>
    <submittedName>
        <fullName evidence="2">Uncharacterized protein</fullName>
    </submittedName>
</protein>
<keyword evidence="3" id="KW-1185">Reference proteome</keyword>
<accession>A0ABT1HQ46</accession>
<organism evidence="2 3">
    <name type="scientific">Streptoalloteichus tenebrarius (strain ATCC 17920 / DSM 40477 / JCM 4838 / CBS 697.72 / NBRC 16177 / NCIMB 11028 / NRRL B-12390 / A12253. 1 / ISP 5477)</name>
    <name type="common">Streptomyces tenebrarius</name>
    <dbReference type="NCBI Taxonomy" id="1933"/>
    <lineage>
        <taxon>Bacteria</taxon>
        <taxon>Bacillati</taxon>
        <taxon>Actinomycetota</taxon>
        <taxon>Actinomycetes</taxon>
        <taxon>Pseudonocardiales</taxon>
        <taxon>Pseudonocardiaceae</taxon>
        <taxon>Streptoalloteichus</taxon>
    </lineage>
</organism>
<evidence type="ECO:0000313" key="3">
    <source>
        <dbReference type="Proteomes" id="UP001205311"/>
    </source>
</evidence>
<keyword evidence="1" id="KW-0472">Membrane</keyword>
<evidence type="ECO:0000313" key="2">
    <source>
        <dbReference type="EMBL" id="MCP2257585.1"/>
    </source>
</evidence>
<feature type="transmembrane region" description="Helical" evidence="1">
    <location>
        <begin position="33"/>
        <end position="53"/>
    </location>
</feature>
<keyword evidence="1" id="KW-1133">Transmembrane helix</keyword>
<comment type="caution">
    <text evidence="2">The sequence shown here is derived from an EMBL/GenBank/DDBJ whole genome shotgun (WGS) entry which is preliminary data.</text>
</comment>